<gene>
    <name evidence="1" type="ORF">C8E89_12328</name>
</gene>
<sequence length="100" mass="10689">MSDQKISYDLGGIVDYGHTLSTISAELDNVTHSANGILSGIQEFFTTHHASGAFHEVHNLLMQGIQEGKDTILRHGHTVGQAAENFSGTDVAAGQSFYSV</sequence>
<keyword evidence="2" id="KW-1185">Reference proteome</keyword>
<dbReference type="AlphaFoldDB" id="A0A318HKW7"/>
<comment type="caution">
    <text evidence="1">The sequence shown here is derived from an EMBL/GenBank/DDBJ whole genome shotgun (WGS) entry which is preliminary data.</text>
</comment>
<evidence type="ECO:0000313" key="2">
    <source>
        <dbReference type="Proteomes" id="UP000247781"/>
    </source>
</evidence>
<evidence type="ECO:0000313" key="1">
    <source>
        <dbReference type="EMBL" id="PXX03226.1"/>
    </source>
</evidence>
<dbReference type="OrthoDB" id="4742583at2"/>
<dbReference type="Gene3D" id="1.10.287.1060">
    <property type="entry name" value="ESAT-6-like"/>
    <property type="match status" value="1"/>
</dbReference>
<dbReference type="InterPro" id="IPR036689">
    <property type="entry name" value="ESAT-6-like_sf"/>
</dbReference>
<accession>A0A318HKW7</accession>
<proteinExistence type="predicted"/>
<evidence type="ECO:0008006" key="3">
    <source>
        <dbReference type="Google" id="ProtNLM"/>
    </source>
</evidence>
<protein>
    <recommendedName>
        <fullName evidence="3">WXG100 family type VII secretion target</fullName>
    </recommendedName>
</protein>
<reference evidence="1 2" key="2">
    <citation type="submission" date="2018-06" db="EMBL/GenBank/DDBJ databases">
        <title>Sequencing of bacterial isolates from soil warming experiment in Harvard Forest, Massachusetts, USA.</title>
        <authorList>
            <person name="Deangelis K.PhD."/>
        </authorList>
    </citation>
    <scope>NUCLEOTIDE SEQUENCE [LARGE SCALE GENOMIC DNA]</scope>
    <source>
        <strain evidence="1 2">GAS496</strain>
    </source>
</reference>
<dbReference type="SUPFAM" id="SSF140453">
    <property type="entry name" value="EsxAB dimer-like"/>
    <property type="match status" value="1"/>
</dbReference>
<reference evidence="2" key="1">
    <citation type="submission" date="2018-05" db="EMBL/GenBank/DDBJ databases">
        <authorList>
            <person name="Deangelis K."/>
            <person name="Huntemann M."/>
            <person name="Clum A."/>
            <person name="Pillay M."/>
            <person name="Palaniappan K."/>
            <person name="Varghese N."/>
            <person name="Mikhailova N."/>
            <person name="Stamatis D."/>
            <person name="Reddy T."/>
            <person name="Daum C."/>
            <person name="Shapiro N."/>
            <person name="Ivanova N."/>
            <person name="Kyrpides N."/>
            <person name="Woyke T."/>
        </authorList>
    </citation>
    <scope>NUCLEOTIDE SEQUENCE [LARGE SCALE GENOMIC DNA]</scope>
    <source>
        <strain evidence="2">GAS496</strain>
    </source>
</reference>
<dbReference type="RefSeq" id="WP_110318998.1">
    <property type="nucleotide sequence ID" value="NZ_QJJU01000023.1"/>
</dbReference>
<name>A0A318HKW7_9MYCO</name>
<dbReference type="EMBL" id="QJJU01000023">
    <property type="protein sequence ID" value="PXX03226.1"/>
    <property type="molecule type" value="Genomic_DNA"/>
</dbReference>
<dbReference type="Proteomes" id="UP000247781">
    <property type="component" value="Unassembled WGS sequence"/>
</dbReference>
<organism evidence="1 2">
    <name type="scientific">Mycolicibacterium moriokaense</name>
    <dbReference type="NCBI Taxonomy" id="39691"/>
    <lineage>
        <taxon>Bacteria</taxon>
        <taxon>Bacillati</taxon>
        <taxon>Actinomycetota</taxon>
        <taxon>Actinomycetes</taxon>
        <taxon>Mycobacteriales</taxon>
        <taxon>Mycobacteriaceae</taxon>
        <taxon>Mycolicibacterium</taxon>
    </lineage>
</organism>